<dbReference type="Gene3D" id="1.20.1530.20">
    <property type="match status" value="1"/>
</dbReference>
<dbReference type="PANTHER" id="PTHR36838:SF3">
    <property type="entry name" value="TRANSPORTER AUXIN EFFLUX CARRIER EC FAMILY"/>
    <property type="match status" value="1"/>
</dbReference>
<evidence type="ECO:0000256" key="2">
    <source>
        <dbReference type="ARBA" id="ARBA00010145"/>
    </source>
</evidence>
<evidence type="ECO:0000256" key="6">
    <source>
        <dbReference type="ARBA" id="ARBA00022989"/>
    </source>
</evidence>
<comment type="caution">
    <text evidence="9">The sequence shown here is derived from an EMBL/GenBank/DDBJ whole genome shotgun (WGS) entry which is preliminary data.</text>
</comment>
<reference evidence="9 10" key="1">
    <citation type="submission" date="2018-07" db="EMBL/GenBank/DDBJ databases">
        <title>Microbacterium endoborsara sp. nov., a novel actinobacterium isolated from Borszczowia aralocaspica.</title>
        <authorList>
            <person name="An D."/>
        </authorList>
    </citation>
    <scope>NUCLEOTIDE SEQUENCE [LARGE SCALE GENOMIC DNA]</scope>
    <source>
        <strain evidence="9 10">C1.15228</strain>
    </source>
</reference>
<keyword evidence="5 8" id="KW-0812">Transmembrane</keyword>
<feature type="transmembrane region" description="Helical" evidence="8">
    <location>
        <begin position="34"/>
        <end position="53"/>
    </location>
</feature>
<feature type="transmembrane region" description="Helical" evidence="8">
    <location>
        <begin position="60"/>
        <end position="82"/>
    </location>
</feature>
<feature type="transmembrane region" description="Helical" evidence="8">
    <location>
        <begin position="224"/>
        <end position="247"/>
    </location>
</feature>
<dbReference type="Proteomes" id="UP000253508">
    <property type="component" value="Unassembled WGS sequence"/>
</dbReference>
<comment type="similarity">
    <text evidence="2">Belongs to the auxin efflux carrier (TC 2.A.69) family.</text>
</comment>
<dbReference type="OrthoDB" id="5405318at2"/>
<evidence type="ECO:0000256" key="7">
    <source>
        <dbReference type="ARBA" id="ARBA00023136"/>
    </source>
</evidence>
<dbReference type="InterPro" id="IPR004776">
    <property type="entry name" value="Mem_transp_PIN-like"/>
</dbReference>
<dbReference type="Pfam" id="PF03547">
    <property type="entry name" value="Mem_trans"/>
    <property type="match status" value="1"/>
</dbReference>
<dbReference type="RefSeq" id="WP_114116749.1">
    <property type="nucleotide sequence ID" value="NZ_BMHU01000001.1"/>
</dbReference>
<evidence type="ECO:0000256" key="5">
    <source>
        <dbReference type="ARBA" id="ARBA00022692"/>
    </source>
</evidence>
<comment type="subcellular location">
    <subcellularLocation>
        <location evidence="1">Cell membrane</location>
        <topology evidence="1">Multi-pass membrane protein</topology>
    </subcellularLocation>
</comment>
<organism evidence="9 10">
    <name type="scientific">Microbacterium sorbitolivorans</name>
    <dbReference type="NCBI Taxonomy" id="1867410"/>
    <lineage>
        <taxon>Bacteria</taxon>
        <taxon>Bacillati</taxon>
        <taxon>Actinomycetota</taxon>
        <taxon>Actinomycetes</taxon>
        <taxon>Micrococcales</taxon>
        <taxon>Microbacteriaceae</taxon>
        <taxon>Microbacterium</taxon>
    </lineage>
</organism>
<dbReference type="AlphaFoldDB" id="A0A367Y704"/>
<keyword evidence="6 8" id="KW-1133">Transmembrane helix</keyword>
<keyword evidence="3" id="KW-0813">Transport</keyword>
<sequence>MMDILTGFAVIGLAIVVGYIVGRIDLLGSEGGPILAKLSFFVLNPFLMVVVLSEADLGMLFSLLLPVSAAAAVVIFLAYGLIAKLAWKRPWGDTVMGALSAGQVNGNNMGIPISTYLLGNAAYSAPIVLLQQIVFTPISLAVLDSISTGESRWWKAVLRAFRNPMVLGSFAGLAIALTGVEIPPIVHEPLQLLANAAVPVILISFGMSLHGRRVLTGPGTRRDAIVATTFKIVLMPLAAYAIGRFLFGLDDHALFVVTVLGALPTAQNVFNYAQRYNIGLVVARDTVFLTTIGCAPVLVAAGLLLG</sequence>
<feature type="transmembrane region" description="Helical" evidence="8">
    <location>
        <begin position="192"/>
        <end position="212"/>
    </location>
</feature>
<feature type="transmembrane region" description="Helical" evidence="8">
    <location>
        <begin position="121"/>
        <end position="143"/>
    </location>
</feature>
<evidence type="ECO:0000256" key="1">
    <source>
        <dbReference type="ARBA" id="ARBA00004651"/>
    </source>
</evidence>
<name>A0A367Y704_9MICO</name>
<evidence type="ECO:0000256" key="4">
    <source>
        <dbReference type="ARBA" id="ARBA00022475"/>
    </source>
</evidence>
<dbReference type="EMBL" id="QORO01000001">
    <property type="protein sequence ID" value="RCK61645.1"/>
    <property type="molecule type" value="Genomic_DNA"/>
</dbReference>
<dbReference type="PANTHER" id="PTHR36838">
    <property type="entry name" value="AUXIN EFFLUX CARRIER FAMILY PROTEIN"/>
    <property type="match status" value="1"/>
</dbReference>
<evidence type="ECO:0000256" key="8">
    <source>
        <dbReference type="SAM" id="Phobius"/>
    </source>
</evidence>
<proteinExistence type="inferred from homology"/>
<protein>
    <submittedName>
        <fullName evidence="9">AEC family transporter</fullName>
    </submittedName>
</protein>
<dbReference type="GO" id="GO:0055085">
    <property type="term" value="P:transmembrane transport"/>
    <property type="evidence" value="ECO:0007669"/>
    <property type="project" value="InterPro"/>
</dbReference>
<keyword evidence="10" id="KW-1185">Reference proteome</keyword>
<feature type="transmembrane region" description="Helical" evidence="8">
    <location>
        <begin position="253"/>
        <end position="273"/>
    </location>
</feature>
<evidence type="ECO:0000313" key="9">
    <source>
        <dbReference type="EMBL" id="RCK61645.1"/>
    </source>
</evidence>
<keyword evidence="7 8" id="KW-0472">Membrane</keyword>
<feature type="transmembrane region" description="Helical" evidence="8">
    <location>
        <begin position="164"/>
        <end position="186"/>
    </location>
</feature>
<evidence type="ECO:0000313" key="10">
    <source>
        <dbReference type="Proteomes" id="UP000253508"/>
    </source>
</evidence>
<accession>A0A367Y704</accession>
<dbReference type="InterPro" id="IPR038770">
    <property type="entry name" value="Na+/solute_symporter_sf"/>
</dbReference>
<gene>
    <name evidence="9" type="ORF">DTO57_03180</name>
</gene>
<evidence type="ECO:0000256" key="3">
    <source>
        <dbReference type="ARBA" id="ARBA00022448"/>
    </source>
</evidence>
<keyword evidence="4" id="KW-1003">Cell membrane</keyword>
<dbReference type="GO" id="GO:0005886">
    <property type="term" value="C:plasma membrane"/>
    <property type="evidence" value="ECO:0007669"/>
    <property type="project" value="UniProtKB-SubCell"/>
</dbReference>
<feature type="transmembrane region" description="Helical" evidence="8">
    <location>
        <begin position="285"/>
        <end position="305"/>
    </location>
</feature>